<dbReference type="SUPFAM" id="SSF103481">
    <property type="entry name" value="Multidrug resistance efflux transporter EmrE"/>
    <property type="match status" value="1"/>
</dbReference>
<comment type="similarity">
    <text evidence="5">Belongs to the UPF0060 family.</text>
</comment>
<keyword evidence="7" id="KW-1185">Reference proteome</keyword>
<comment type="subcellular location">
    <subcellularLocation>
        <location evidence="5">Cell membrane</location>
        <topology evidence="5">Multi-pass membrane protein</topology>
    </subcellularLocation>
</comment>
<dbReference type="InterPro" id="IPR037185">
    <property type="entry name" value="EmrE-like"/>
</dbReference>
<evidence type="ECO:0000256" key="1">
    <source>
        <dbReference type="ARBA" id="ARBA00022475"/>
    </source>
</evidence>
<keyword evidence="4 5" id="KW-0472">Membrane</keyword>
<dbReference type="Pfam" id="PF02694">
    <property type="entry name" value="UPF0060"/>
    <property type="match status" value="1"/>
</dbReference>
<evidence type="ECO:0000256" key="2">
    <source>
        <dbReference type="ARBA" id="ARBA00022692"/>
    </source>
</evidence>
<proteinExistence type="inferred from homology"/>
<sequence length="107" mass="11630">MITALAFVMASLAEIAGCFGFWQWAREGRSWLWLLPSLVSLMAFALLLTRIDSASAGRAFAAYGGIYITAALVWMWAVEGLRPDRWDLAGVALCLVGSIVILLGRHG</sequence>
<dbReference type="RefSeq" id="WP_171833977.1">
    <property type="nucleotide sequence ID" value="NZ_CP053708.1"/>
</dbReference>
<dbReference type="AlphaFoldDB" id="A0A6M8HQ28"/>
<dbReference type="NCBIfam" id="NF002586">
    <property type="entry name" value="PRK02237.1"/>
    <property type="match status" value="1"/>
</dbReference>
<evidence type="ECO:0000256" key="5">
    <source>
        <dbReference type="HAMAP-Rule" id="MF_00010"/>
    </source>
</evidence>
<keyword evidence="2 5" id="KW-0812">Transmembrane</keyword>
<evidence type="ECO:0000313" key="7">
    <source>
        <dbReference type="Proteomes" id="UP000500767"/>
    </source>
</evidence>
<evidence type="ECO:0000313" key="6">
    <source>
        <dbReference type="EMBL" id="QKE90341.1"/>
    </source>
</evidence>
<feature type="transmembrane region" description="Helical" evidence="5">
    <location>
        <begin position="88"/>
        <end position="104"/>
    </location>
</feature>
<dbReference type="PANTHER" id="PTHR36116">
    <property type="entry name" value="UPF0060 MEMBRANE PROTEIN YNFA"/>
    <property type="match status" value="1"/>
</dbReference>
<dbReference type="KEGG" id="lck:HN018_10100"/>
<feature type="transmembrane region" description="Helical" evidence="5">
    <location>
        <begin position="60"/>
        <end position="76"/>
    </location>
</feature>
<evidence type="ECO:0000256" key="4">
    <source>
        <dbReference type="ARBA" id="ARBA00023136"/>
    </source>
</evidence>
<protein>
    <submittedName>
        <fullName evidence="6">YnfA family protein</fullName>
    </submittedName>
</protein>
<feature type="transmembrane region" description="Helical" evidence="5">
    <location>
        <begin position="30"/>
        <end position="48"/>
    </location>
</feature>
<keyword evidence="1 5" id="KW-1003">Cell membrane</keyword>
<gene>
    <name evidence="6" type="ORF">HN018_10100</name>
</gene>
<dbReference type="GO" id="GO:0005886">
    <property type="term" value="C:plasma membrane"/>
    <property type="evidence" value="ECO:0007669"/>
    <property type="project" value="UniProtKB-SubCell"/>
</dbReference>
<name>A0A6M8HQ28_9PROT</name>
<dbReference type="Proteomes" id="UP000500767">
    <property type="component" value="Chromosome"/>
</dbReference>
<reference evidence="6 7" key="1">
    <citation type="journal article" date="2014" name="World J. Microbiol. Biotechnol.">
        <title>Biodiversity and physiological characteristics of Antarctic and Arctic lichens-associated bacteria.</title>
        <authorList>
            <person name="Lee Y.M."/>
            <person name="Kim E.H."/>
            <person name="Lee H.K."/>
            <person name="Hong S.G."/>
        </authorList>
    </citation>
    <scope>NUCLEOTIDE SEQUENCE [LARGE SCALE GENOMIC DNA]</scope>
    <source>
        <strain evidence="6 7">PAMC 26569</strain>
    </source>
</reference>
<keyword evidence="3 5" id="KW-1133">Transmembrane helix</keyword>
<evidence type="ECO:0000256" key="3">
    <source>
        <dbReference type="ARBA" id="ARBA00022989"/>
    </source>
</evidence>
<dbReference type="InterPro" id="IPR003844">
    <property type="entry name" value="UPF0060"/>
</dbReference>
<dbReference type="EMBL" id="CP053708">
    <property type="protein sequence ID" value="QKE90341.1"/>
    <property type="molecule type" value="Genomic_DNA"/>
</dbReference>
<organism evidence="6 7">
    <name type="scientific">Lichenicola cladoniae</name>
    <dbReference type="NCBI Taxonomy" id="1484109"/>
    <lineage>
        <taxon>Bacteria</taxon>
        <taxon>Pseudomonadati</taxon>
        <taxon>Pseudomonadota</taxon>
        <taxon>Alphaproteobacteria</taxon>
        <taxon>Acetobacterales</taxon>
        <taxon>Acetobacteraceae</taxon>
        <taxon>Lichenicola</taxon>
    </lineage>
</organism>
<dbReference type="PANTHER" id="PTHR36116:SF1">
    <property type="entry name" value="UPF0060 MEMBRANE PROTEIN YNFA"/>
    <property type="match status" value="1"/>
</dbReference>
<dbReference type="HAMAP" id="MF_00010">
    <property type="entry name" value="UPF0060"/>
    <property type="match status" value="1"/>
</dbReference>
<accession>A0A6M8HQ28</accession>